<reference evidence="2" key="1">
    <citation type="submission" date="2021-02" db="EMBL/GenBank/DDBJ databases">
        <authorList>
            <person name="Nowell W R."/>
        </authorList>
    </citation>
    <scope>NUCLEOTIDE SEQUENCE</scope>
</reference>
<evidence type="ECO:0000313" key="3">
    <source>
        <dbReference type="EMBL" id="CAF4067494.1"/>
    </source>
</evidence>
<feature type="compositionally biased region" description="Basic and acidic residues" evidence="1">
    <location>
        <begin position="269"/>
        <end position="283"/>
    </location>
</feature>
<comment type="caution">
    <text evidence="2">The sequence shown here is derived from an EMBL/GenBank/DDBJ whole genome shotgun (WGS) entry which is preliminary data.</text>
</comment>
<dbReference type="AlphaFoldDB" id="A0A8S2ENI9"/>
<sequence>MTNNSTTVCIVHSRQYSSKFQSNLNKLRSTNEPVTLISRLPKRCCSCNSETSTTVKPETDQMLFDLIQTVYQTVKDEATTASDKPQTPKPIHINLDDSSQSSKSVIGRFVDKKGAHIKTYERLYPSIKSVQILCSTTKQKVLKNYRDIAKPLPQIHIQLTARLSIDDETSLVNRIKFDWQRAITTQQDFERKWAVSKAERRKQRGLRVVRRTNVVSSYYSSDIHLPEKYTLSHAPPEKYTYSLSHVTQYREKQRRRRRESEPIMLRTSRNLEGRRTRATGDPEQETKRIVYRQKKVGSNMKDKQWLVKEQLEDNYSDLSADLSITDTENFSIKLKKYPNFSTLATSLASPFY</sequence>
<evidence type="ECO:0000313" key="4">
    <source>
        <dbReference type="Proteomes" id="UP000677228"/>
    </source>
</evidence>
<dbReference type="Proteomes" id="UP000677228">
    <property type="component" value="Unassembled WGS sequence"/>
</dbReference>
<protein>
    <submittedName>
        <fullName evidence="2">Uncharacterized protein</fullName>
    </submittedName>
</protein>
<organism evidence="2 4">
    <name type="scientific">Didymodactylos carnosus</name>
    <dbReference type="NCBI Taxonomy" id="1234261"/>
    <lineage>
        <taxon>Eukaryota</taxon>
        <taxon>Metazoa</taxon>
        <taxon>Spiralia</taxon>
        <taxon>Gnathifera</taxon>
        <taxon>Rotifera</taxon>
        <taxon>Eurotatoria</taxon>
        <taxon>Bdelloidea</taxon>
        <taxon>Philodinida</taxon>
        <taxon>Philodinidae</taxon>
        <taxon>Didymodactylos</taxon>
    </lineage>
</organism>
<accession>A0A8S2ENI9</accession>
<proteinExistence type="predicted"/>
<feature type="region of interest" description="Disordered" evidence="1">
    <location>
        <begin position="253"/>
        <end position="283"/>
    </location>
</feature>
<dbReference type="EMBL" id="CAJNOK010017273">
    <property type="protein sequence ID" value="CAF1260976.1"/>
    <property type="molecule type" value="Genomic_DNA"/>
</dbReference>
<evidence type="ECO:0000313" key="2">
    <source>
        <dbReference type="EMBL" id="CAF1260976.1"/>
    </source>
</evidence>
<dbReference type="EMBL" id="CAJOBA010038827">
    <property type="protein sequence ID" value="CAF4067494.1"/>
    <property type="molecule type" value="Genomic_DNA"/>
</dbReference>
<feature type="region of interest" description="Disordered" evidence="1">
    <location>
        <begin position="78"/>
        <end position="99"/>
    </location>
</feature>
<dbReference type="Proteomes" id="UP000682733">
    <property type="component" value="Unassembled WGS sequence"/>
</dbReference>
<gene>
    <name evidence="2" type="ORF">OVA965_LOCUS26726</name>
    <name evidence="3" type="ORF">TMI583_LOCUS27466</name>
</gene>
<evidence type="ECO:0000256" key="1">
    <source>
        <dbReference type="SAM" id="MobiDB-lite"/>
    </source>
</evidence>
<name>A0A8S2ENI9_9BILA</name>